<name>A0A1H4EYM9_9BURK</name>
<evidence type="ECO:0000313" key="2">
    <source>
        <dbReference type="Proteomes" id="UP000199002"/>
    </source>
</evidence>
<dbReference type="AlphaFoldDB" id="A0A1H4EYM9"/>
<sequence>MVNVNTPGNNLGDNMHLGICNNTGLVYEGMGAPNVPSIPTPSIAQAKLIESDADWKDLPRGLATDALRWVFREDSFDPVARTRRGRLYEPYAGQSQPGAQSVAPHPYEDPMMRSVGAMGQVVKMLYTFWACQTLLNKPNQGQGMILALGSAMASSAWRIVQAEAQANGSVMLTLKSLSAYAILPAIDSRQVAEIHRPAINQAIEKVLDAAYRESPVSVVDQCRAALTVLISRWLVQSGHADDSAFKLELGKLAEKLEKLGMYCAAKSAQIVAILHSRGKPNVQHEKGTKPPESGDDEFAIESVGLVLREFGWAIA</sequence>
<organism evidence="1 2">
    <name type="scientific">Acidovorax soli</name>
    <dbReference type="NCBI Taxonomy" id="592050"/>
    <lineage>
        <taxon>Bacteria</taxon>
        <taxon>Pseudomonadati</taxon>
        <taxon>Pseudomonadota</taxon>
        <taxon>Betaproteobacteria</taxon>
        <taxon>Burkholderiales</taxon>
        <taxon>Comamonadaceae</taxon>
        <taxon>Acidovorax</taxon>
    </lineage>
</organism>
<accession>A0A1H4EYM9</accession>
<gene>
    <name evidence="1" type="ORF">SAMN05421875_14310</name>
</gene>
<keyword evidence="2" id="KW-1185">Reference proteome</keyword>
<proteinExistence type="predicted"/>
<dbReference type="STRING" id="592050.SAMN05421875_14310"/>
<reference evidence="2" key="1">
    <citation type="submission" date="2016-10" db="EMBL/GenBank/DDBJ databases">
        <authorList>
            <person name="Varghese N."/>
            <person name="Submissions S."/>
        </authorList>
    </citation>
    <scope>NUCLEOTIDE SEQUENCE [LARGE SCALE GENOMIC DNA]</scope>
    <source>
        <strain evidence="2">DSM 25157</strain>
    </source>
</reference>
<dbReference type="EMBL" id="FNQJ01000043">
    <property type="protein sequence ID" value="SEA89760.1"/>
    <property type="molecule type" value="Genomic_DNA"/>
</dbReference>
<protein>
    <submittedName>
        <fullName evidence="1">Uncharacterized protein</fullName>
    </submittedName>
</protein>
<evidence type="ECO:0000313" key="1">
    <source>
        <dbReference type="EMBL" id="SEA89760.1"/>
    </source>
</evidence>
<dbReference type="Proteomes" id="UP000199002">
    <property type="component" value="Unassembled WGS sequence"/>
</dbReference>